<dbReference type="InterPro" id="IPR016039">
    <property type="entry name" value="Thiolase-like"/>
</dbReference>
<gene>
    <name evidence="2" type="ORF">MNBD_GAMMA04-679</name>
</gene>
<dbReference type="SUPFAM" id="SSF53901">
    <property type="entry name" value="Thiolase-like"/>
    <property type="match status" value="1"/>
</dbReference>
<reference evidence="2" key="1">
    <citation type="submission" date="2018-06" db="EMBL/GenBank/DDBJ databases">
        <authorList>
            <person name="Zhirakovskaya E."/>
        </authorList>
    </citation>
    <scope>NUCLEOTIDE SEQUENCE</scope>
</reference>
<dbReference type="EMBL" id="UOFB01000202">
    <property type="protein sequence ID" value="VAW47494.1"/>
    <property type="molecule type" value="Genomic_DNA"/>
</dbReference>
<feature type="non-terminal residue" evidence="2">
    <location>
        <position position="100"/>
    </location>
</feature>
<evidence type="ECO:0000259" key="1">
    <source>
        <dbReference type="Pfam" id="PF01154"/>
    </source>
</evidence>
<evidence type="ECO:0000313" key="2">
    <source>
        <dbReference type="EMBL" id="VAW47494.1"/>
    </source>
</evidence>
<organism evidence="2">
    <name type="scientific">hydrothermal vent metagenome</name>
    <dbReference type="NCBI Taxonomy" id="652676"/>
    <lineage>
        <taxon>unclassified sequences</taxon>
        <taxon>metagenomes</taxon>
        <taxon>ecological metagenomes</taxon>
    </lineage>
</organism>
<dbReference type="EC" id="2.3.3.10" evidence="2"/>
<accession>A0A3B0WUX7</accession>
<dbReference type="AlphaFoldDB" id="A0A3B0WUX7"/>
<keyword evidence="2" id="KW-0012">Acyltransferase</keyword>
<dbReference type="Pfam" id="PF01154">
    <property type="entry name" value="HMG_CoA_synt_N"/>
    <property type="match status" value="1"/>
</dbReference>
<name>A0A3B0WUX7_9ZZZZ</name>
<dbReference type="InterPro" id="IPR013528">
    <property type="entry name" value="HMG_CoA_synth_N"/>
</dbReference>
<protein>
    <submittedName>
        <fullName evidence="2">Hydroxymethylglutaryl-CoA synthase</fullName>
        <ecNumber evidence="2">2.3.3.10</ecNumber>
    </submittedName>
</protein>
<proteinExistence type="predicted"/>
<dbReference type="GO" id="GO:0004421">
    <property type="term" value="F:hydroxymethylglutaryl-CoA synthase activity"/>
    <property type="evidence" value="ECO:0007669"/>
    <property type="project" value="UniProtKB-EC"/>
</dbReference>
<feature type="domain" description="Hydroxymethylglutaryl-coenzyme A synthase N-terminal" evidence="1">
    <location>
        <begin position="19"/>
        <end position="95"/>
    </location>
</feature>
<sequence length="100" mass="10770">MKVGIDLLHFATADYYLGLDTFAAEKNLDVDKFYIGIGQEKMSIAPPDEDVVTLAAKAAAPILDQIDRNEITAVLFATETGVDQSKSAGVFLHGLLNLSK</sequence>
<dbReference type="Gene3D" id="3.40.47.10">
    <property type="match status" value="1"/>
</dbReference>
<keyword evidence="2" id="KW-0808">Transferase</keyword>